<name>A0ABT4U9T4_9ACTN</name>
<proteinExistence type="predicted"/>
<organism evidence="1 2">
    <name type="scientific">Nocardiopsis endophytica</name>
    <dbReference type="NCBI Taxonomy" id="3018445"/>
    <lineage>
        <taxon>Bacteria</taxon>
        <taxon>Bacillati</taxon>
        <taxon>Actinomycetota</taxon>
        <taxon>Actinomycetes</taxon>
        <taxon>Streptosporangiales</taxon>
        <taxon>Nocardiopsidaceae</taxon>
        <taxon>Nocardiopsis</taxon>
    </lineage>
</organism>
<comment type="caution">
    <text evidence="1">The sequence shown here is derived from an EMBL/GenBank/DDBJ whole genome shotgun (WGS) entry which is preliminary data.</text>
</comment>
<dbReference type="SUPFAM" id="SSF52540">
    <property type="entry name" value="P-loop containing nucleoside triphosphate hydrolases"/>
    <property type="match status" value="1"/>
</dbReference>
<accession>A0ABT4U9T4</accession>
<protein>
    <recommendedName>
        <fullName evidence="3">Tetratricopeptide repeat protein</fullName>
    </recommendedName>
</protein>
<dbReference type="InterPro" id="IPR011990">
    <property type="entry name" value="TPR-like_helical_dom_sf"/>
</dbReference>
<dbReference type="EMBL" id="JAQFWQ010000088">
    <property type="protein sequence ID" value="MDA2813716.1"/>
    <property type="molecule type" value="Genomic_DNA"/>
</dbReference>
<dbReference type="Proteomes" id="UP001527866">
    <property type="component" value="Unassembled WGS sequence"/>
</dbReference>
<dbReference type="SUPFAM" id="SSF48452">
    <property type="entry name" value="TPR-like"/>
    <property type="match status" value="1"/>
</dbReference>
<keyword evidence="2" id="KW-1185">Reference proteome</keyword>
<reference evidence="1 2" key="1">
    <citation type="submission" date="2023-01" db="EMBL/GenBank/DDBJ databases">
        <title>Draft genome sequence of Nocardiopsis sp. RSe5-2 isolated from halophytes.</title>
        <authorList>
            <person name="Duangmal K."/>
            <person name="Chantavorakit T."/>
        </authorList>
    </citation>
    <scope>NUCLEOTIDE SEQUENCE [LARGE SCALE GENOMIC DNA]</scope>
    <source>
        <strain evidence="1 2">RSe5-2</strain>
    </source>
</reference>
<gene>
    <name evidence="1" type="ORF">O4J56_23935</name>
</gene>
<dbReference type="RefSeq" id="WP_270688832.1">
    <property type="nucleotide sequence ID" value="NZ_JAQFWQ010000088.1"/>
</dbReference>
<dbReference type="Gene3D" id="3.40.50.300">
    <property type="entry name" value="P-loop containing nucleotide triphosphate hydrolases"/>
    <property type="match status" value="1"/>
</dbReference>
<evidence type="ECO:0000313" key="2">
    <source>
        <dbReference type="Proteomes" id="UP001527866"/>
    </source>
</evidence>
<dbReference type="Gene3D" id="1.25.40.10">
    <property type="entry name" value="Tetratricopeptide repeat domain"/>
    <property type="match status" value="1"/>
</dbReference>
<dbReference type="InterPro" id="IPR027417">
    <property type="entry name" value="P-loop_NTPase"/>
</dbReference>
<evidence type="ECO:0008006" key="3">
    <source>
        <dbReference type="Google" id="ProtNLM"/>
    </source>
</evidence>
<evidence type="ECO:0000313" key="1">
    <source>
        <dbReference type="EMBL" id="MDA2813716.1"/>
    </source>
</evidence>
<sequence>MPDAESVNNHAASNSGPTYQFGAVHGGVHVDAPRTEGGDLPFIDVSPPGLPEGAARIPQWDTAAAQVLDALKAAPGPRALYGPAGVGTSTVAAVVAERARRDLGWPVFWIRPGRRLHGLLHTACALSGSAGGRARELLWAVPEDGISWAREVVASHRAPALIIIDGADGGPGGNGAERAAASGWERIGGECRVLLTGRSGRVVGAGRRHALAPLDDRAAYALLHERIPPRDAEEGRALEDAVASCRGRPRRLFEAASAVEEEGRQEAAELLRTWECLDGVLDGPHGTGPRRVLEVLAAVGADTAPGGVPRRWCGALKADAGSASEEETRRILGLLEERRLVSLGGDGPRGSVGLDARVARCMRTDMGPVHAAETALGVLEFWAGHDVPVDRAGLERVRGLHASVPGVVLRADAAIGLTELELAGRTATERAARLLKRVLKEAEMERPVGDGTLRAQQRALAGMAWVDTRAGNRERALAALDSVIAEQAGSLGPDHPDTLFSESVSALLVQGSGNHHESELIYARIMEPLAEAFGEDHFRVLLARFEVAGVRAVHGDFAGAEKEMSRIAERCAAVLGGKEPRTAHVRGAVRMVRVFNNSAMQGPGRAFMTGASWLTRTLARFGIG</sequence>